<dbReference type="PANTHER" id="PTHR14614">
    <property type="entry name" value="HEPATOCELLULAR CARCINOMA-ASSOCIATED ANTIGEN"/>
    <property type="match status" value="1"/>
</dbReference>
<dbReference type="Proteomes" id="UP000053989">
    <property type="component" value="Unassembled WGS sequence"/>
</dbReference>
<dbReference type="Pfam" id="PF10294">
    <property type="entry name" value="Methyltransf_16"/>
    <property type="match status" value="1"/>
</dbReference>
<dbReference type="InterPro" id="IPR029063">
    <property type="entry name" value="SAM-dependent_MTases_sf"/>
</dbReference>
<dbReference type="HOGENOM" id="CLU_032409_2_1_1"/>
<proteinExistence type="predicted"/>
<dbReference type="SUPFAM" id="SSF53335">
    <property type="entry name" value="S-adenosyl-L-methionine-dependent methyltransferases"/>
    <property type="match status" value="1"/>
</dbReference>
<dbReference type="InterPro" id="IPR019410">
    <property type="entry name" value="Methyltransf_16"/>
</dbReference>
<dbReference type="InParanoid" id="A0A0C3ECC3"/>
<sequence>MNTCETADNPEDILSGSLQTLYDLTPIIYSNPGSVFKYTIKETLLSNPTKIIELKTPDTQASNWELHASSIWVAAVYLADHIEGLELHRFRDREVVRILELGAGAGLPSILIASVFPNARVIVSDYPDADLIQTLTRNVQRNGVSAGHARAVPYDWGMDISPLIDGGIQGALENEQLFDIVIAADTLWNPALHKRFIQSLTMCLKRSHDARVHLVAGLHTGRYTIQSFLRAIEMEARCGLRVEYIVEREVSGTGSRLWDVSRAESEDERERRQWVVWIVLRWERYIIEIVS</sequence>
<evidence type="ECO:0000313" key="2">
    <source>
        <dbReference type="Proteomes" id="UP000053989"/>
    </source>
</evidence>
<reference evidence="1 2" key="1">
    <citation type="submission" date="2014-04" db="EMBL/GenBank/DDBJ databases">
        <authorList>
            <consortium name="DOE Joint Genome Institute"/>
            <person name="Kuo A."/>
            <person name="Kohler A."/>
            <person name="Nagy L.G."/>
            <person name="Floudas D."/>
            <person name="Copeland A."/>
            <person name="Barry K.W."/>
            <person name="Cichocki N."/>
            <person name="Veneault-Fourrey C."/>
            <person name="LaButti K."/>
            <person name="Lindquist E.A."/>
            <person name="Lipzen A."/>
            <person name="Lundell T."/>
            <person name="Morin E."/>
            <person name="Murat C."/>
            <person name="Sun H."/>
            <person name="Tunlid A."/>
            <person name="Henrissat B."/>
            <person name="Grigoriev I.V."/>
            <person name="Hibbett D.S."/>
            <person name="Martin F."/>
            <person name="Nordberg H.P."/>
            <person name="Cantor M.N."/>
            <person name="Hua S.X."/>
        </authorList>
    </citation>
    <scope>NUCLEOTIDE SEQUENCE [LARGE SCALE GENOMIC DNA]</scope>
    <source>
        <strain evidence="1 2">Foug A</strain>
    </source>
</reference>
<reference evidence="2" key="2">
    <citation type="submission" date="2015-01" db="EMBL/GenBank/DDBJ databases">
        <title>Evolutionary Origins and Diversification of the Mycorrhizal Mutualists.</title>
        <authorList>
            <consortium name="DOE Joint Genome Institute"/>
            <consortium name="Mycorrhizal Genomics Consortium"/>
            <person name="Kohler A."/>
            <person name="Kuo A."/>
            <person name="Nagy L.G."/>
            <person name="Floudas D."/>
            <person name="Copeland A."/>
            <person name="Barry K.W."/>
            <person name="Cichocki N."/>
            <person name="Veneault-Fourrey C."/>
            <person name="LaButti K."/>
            <person name="Lindquist E.A."/>
            <person name="Lipzen A."/>
            <person name="Lundell T."/>
            <person name="Morin E."/>
            <person name="Murat C."/>
            <person name="Riley R."/>
            <person name="Ohm R."/>
            <person name="Sun H."/>
            <person name="Tunlid A."/>
            <person name="Henrissat B."/>
            <person name="Grigoriev I.V."/>
            <person name="Hibbett D.S."/>
            <person name="Martin F."/>
        </authorList>
    </citation>
    <scope>NUCLEOTIDE SEQUENCE [LARGE SCALE GENOMIC DNA]</scope>
    <source>
        <strain evidence="2">Foug A</strain>
    </source>
</reference>
<dbReference type="CDD" id="cd02440">
    <property type="entry name" value="AdoMet_MTases"/>
    <property type="match status" value="1"/>
</dbReference>
<accession>A0A0C3ECC3</accession>
<keyword evidence="2" id="KW-1185">Reference proteome</keyword>
<protein>
    <submittedName>
        <fullName evidence="1">Uncharacterized protein</fullName>
    </submittedName>
</protein>
<gene>
    <name evidence="1" type="ORF">SCLCIDRAFT_14713</name>
</gene>
<evidence type="ECO:0000313" key="1">
    <source>
        <dbReference type="EMBL" id="KIM65984.1"/>
    </source>
</evidence>
<name>A0A0C3ECC3_9AGAM</name>
<dbReference type="OrthoDB" id="407325at2759"/>
<dbReference type="STRING" id="1036808.A0A0C3ECC3"/>
<dbReference type="AlphaFoldDB" id="A0A0C3ECC3"/>
<dbReference type="Gene3D" id="3.40.50.150">
    <property type="entry name" value="Vaccinia Virus protein VP39"/>
    <property type="match status" value="1"/>
</dbReference>
<organism evidence="1 2">
    <name type="scientific">Scleroderma citrinum Foug A</name>
    <dbReference type="NCBI Taxonomy" id="1036808"/>
    <lineage>
        <taxon>Eukaryota</taxon>
        <taxon>Fungi</taxon>
        <taxon>Dikarya</taxon>
        <taxon>Basidiomycota</taxon>
        <taxon>Agaricomycotina</taxon>
        <taxon>Agaricomycetes</taxon>
        <taxon>Agaricomycetidae</taxon>
        <taxon>Boletales</taxon>
        <taxon>Sclerodermatineae</taxon>
        <taxon>Sclerodermataceae</taxon>
        <taxon>Scleroderma</taxon>
    </lineage>
</organism>
<dbReference type="EMBL" id="KN822019">
    <property type="protein sequence ID" value="KIM65984.1"/>
    <property type="molecule type" value="Genomic_DNA"/>
</dbReference>
<dbReference type="GO" id="GO:0008757">
    <property type="term" value="F:S-adenosylmethionine-dependent methyltransferase activity"/>
    <property type="evidence" value="ECO:0007669"/>
    <property type="project" value="UniProtKB-ARBA"/>
</dbReference>